<dbReference type="EMBL" id="JAVDDT010000002">
    <property type="protein sequence ID" value="MDQ2069223.1"/>
    <property type="molecule type" value="Genomic_DNA"/>
</dbReference>
<protein>
    <submittedName>
        <fullName evidence="8">Methyl-accepting chemotaxis protein</fullName>
    </submittedName>
</protein>
<dbReference type="RefSeq" id="WP_306727709.1">
    <property type="nucleotide sequence ID" value="NZ_JAVDDT010000002.1"/>
</dbReference>
<comment type="subcellular location">
    <subcellularLocation>
        <location evidence="1">Membrane</location>
    </subcellularLocation>
</comment>
<feature type="domain" description="HAMP" evidence="7">
    <location>
        <begin position="371"/>
        <end position="424"/>
    </location>
</feature>
<dbReference type="SUPFAM" id="SSF58104">
    <property type="entry name" value="Methyl-accepting chemotaxis protein (MCP) signaling domain"/>
    <property type="match status" value="1"/>
</dbReference>
<evidence type="ECO:0000313" key="9">
    <source>
        <dbReference type="Proteomes" id="UP001239019"/>
    </source>
</evidence>
<dbReference type="Gene3D" id="1.10.287.950">
    <property type="entry name" value="Methyl-accepting chemotaxis protein"/>
    <property type="match status" value="1"/>
</dbReference>
<accession>A0ABU0W627</accession>
<comment type="similarity">
    <text evidence="3">Belongs to the methyl-accepting chemotaxis (MCP) protein family.</text>
</comment>
<keyword evidence="5" id="KW-1133">Transmembrane helix</keyword>
<dbReference type="InterPro" id="IPR004089">
    <property type="entry name" value="MCPsignal_dom"/>
</dbReference>
<proteinExistence type="inferred from homology"/>
<organism evidence="8 9">
    <name type="scientific">Natronospira bacteriovora</name>
    <dbReference type="NCBI Taxonomy" id="3069753"/>
    <lineage>
        <taxon>Bacteria</taxon>
        <taxon>Pseudomonadati</taxon>
        <taxon>Pseudomonadota</taxon>
        <taxon>Gammaproteobacteria</taxon>
        <taxon>Natronospirales</taxon>
        <taxon>Natronospiraceae</taxon>
        <taxon>Natronospira</taxon>
    </lineage>
</organism>
<name>A0ABU0W627_9GAMM</name>
<evidence type="ECO:0000313" key="8">
    <source>
        <dbReference type="EMBL" id="MDQ2069223.1"/>
    </source>
</evidence>
<dbReference type="SMART" id="SM00283">
    <property type="entry name" value="MA"/>
    <property type="match status" value="1"/>
</dbReference>
<dbReference type="PROSITE" id="PS50111">
    <property type="entry name" value="CHEMOTAXIS_TRANSDUC_2"/>
    <property type="match status" value="1"/>
</dbReference>
<evidence type="ECO:0000256" key="3">
    <source>
        <dbReference type="ARBA" id="ARBA00029447"/>
    </source>
</evidence>
<dbReference type="PROSITE" id="PS50885">
    <property type="entry name" value="HAMP"/>
    <property type="match status" value="1"/>
</dbReference>
<evidence type="ECO:0000256" key="5">
    <source>
        <dbReference type="SAM" id="Phobius"/>
    </source>
</evidence>
<dbReference type="PANTHER" id="PTHR32089">
    <property type="entry name" value="METHYL-ACCEPTING CHEMOTAXIS PROTEIN MCPB"/>
    <property type="match status" value="1"/>
</dbReference>
<keyword evidence="5" id="KW-0812">Transmembrane</keyword>
<comment type="caution">
    <text evidence="8">The sequence shown here is derived from an EMBL/GenBank/DDBJ whole genome shotgun (WGS) entry which is preliminary data.</text>
</comment>
<keyword evidence="5" id="KW-0472">Membrane</keyword>
<reference evidence="8 9" key="1">
    <citation type="submission" date="2023-08" db="EMBL/GenBank/DDBJ databases">
        <title>Whole-genome sequencing of halo(alkali)philic microorganisms from hypersaline lakes.</title>
        <authorList>
            <person name="Sorokin D.Y."/>
            <person name="Abbas B."/>
            <person name="Merkel A.Y."/>
        </authorList>
    </citation>
    <scope>NUCLEOTIDE SEQUENCE [LARGE SCALE GENOMIC DNA]</scope>
    <source>
        <strain evidence="8 9">AB-CW4</strain>
    </source>
</reference>
<sequence length="693" mass="74545">MRQSVATQMSVRWKLRLSVGLLASLLIAMVIWQALMIYLPQRAQGQTLSLANSAIDASIAASLSQAEEREQVLARLAGERGNTDSAASRDRGNSALEKSLHLSRALTLRSRADVRIGQAIDAVEEQHRRVDALRRQLDRNRSIDTGQWFQAMTDLIEAQSRLRLYLSAATSGESSVSLNNAAIKQKLWRAAELGSRERAVIRYAMAGQRSAGQLPSSMRQALSAQGVSAQREIRDALHLIAGLDAADTRRRAGTFNSMALFLLPDDREAIRSSIQDAMGNLEQRLTVNTTPATQVLLAQADPGEADSDLAALLRESSATMGAIEEMIDAISDDAASRARDLYADGLWSIWTVIAMLLAGLTLSVLALLTVETIGRRIASLAGTMSKAATDHDLTVRATGGGGQELDELARTFNYFQARFATLIQDIVTSANDATREMSQLLASSRFVEKGAENQDRDIDQLAAAMNQMATAVDHVADHTATAADAANEADQTARRGRTVVGEAVTVIQRLNDETANITKVLDTISEIASQTNMLSLNASVEAARAKEHGRGFAVVADEVRRLANRTREATADVQKLLGQFREHSALALRAMAGDPTDSEDGVDSADRALEAIVHSVASIRDMSNEVAAAARQQSQVATDMNRRIGNIADISQSTSASARDSATTVESVDEILGRLSRLASAFRIDAGSNAQSS</sequence>
<keyword evidence="2 4" id="KW-0807">Transducer</keyword>
<evidence type="ECO:0000256" key="4">
    <source>
        <dbReference type="PROSITE-ProRule" id="PRU00284"/>
    </source>
</evidence>
<evidence type="ECO:0000256" key="2">
    <source>
        <dbReference type="ARBA" id="ARBA00023224"/>
    </source>
</evidence>
<dbReference type="Proteomes" id="UP001239019">
    <property type="component" value="Unassembled WGS sequence"/>
</dbReference>
<dbReference type="Pfam" id="PF00672">
    <property type="entry name" value="HAMP"/>
    <property type="match status" value="1"/>
</dbReference>
<evidence type="ECO:0000259" key="6">
    <source>
        <dbReference type="PROSITE" id="PS50111"/>
    </source>
</evidence>
<evidence type="ECO:0000259" key="7">
    <source>
        <dbReference type="PROSITE" id="PS50885"/>
    </source>
</evidence>
<gene>
    <name evidence="8" type="ORF">RBH19_05015</name>
</gene>
<dbReference type="InterPro" id="IPR003660">
    <property type="entry name" value="HAMP_dom"/>
</dbReference>
<keyword evidence="9" id="KW-1185">Reference proteome</keyword>
<dbReference type="PANTHER" id="PTHR32089:SF112">
    <property type="entry name" value="LYSOZYME-LIKE PROTEIN-RELATED"/>
    <property type="match status" value="1"/>
</dbReference>
<feature type="transmembrane region" description="Helical" evidence="5">
    <location>
        <begin position="347"/>
        <end position="370"/>
    </location>
</feature>
<dbReference type="Pfam" id="PF00015">
    <property type="entry name" value="MCPsignal"/>
    <property type="match status" value="1"/>
</dbReference>
<dbReference type="SMART" id="SM00304">
    <property type="entry name" value="HAMP"/>
    <property type="match status" value="1"/>
</dbReference>
<evidence type="ECO:0000256" key="1">
    <source>
        <dbReference type="ARBA" id="ARBA00004370"/>
    </source>
</evidence>
<feature type="domain" description="Methyl-accepting transducer" evidence="6">
    <location>
        <begin position="429"/>
        <end position="669"/>
    </location>
</feature>